<dbReference type="Proteomes" id="UP000587396">
    <property type="component" value="Unassembled WGS sequence"/>
</dbReference>
<dbReference type="EMBL" id="JACMSE010000001">
    <property type="protein sequence ID" value="MBC2887784.1"/>
    <property type="molecule type" value="Genomic_DNA"/>
</dbReference>
<dbReference type="RefSeq" id="WP_185903863.1">
    <property type="nucleotide sequence ID" value="NZ_JACMSE010000001.1"/>
</dbReference>
<protein>
    <recommendedName>
        <fullName evidence="3">DUF559 domain-containing protein</fullName>
    </recommendedName>
</protein>
<keyword evidence="2" id="KW-1185">Reference proteome</keyword>
<comment type="caution">
    <text evidence="1">The sequence shown here is derived from an EMBL/GenBank/DDBJ whole genome shotgun (WGS) entry which is preliminary data.</text>
</comment>
<evidence type="ECO:0008006" key="3">
    <source>
        <dbReference type="Google" id="ProtNLM"/>
    </source>
</evidence>
<gene>
    <name evidence="1" type="ORF">H7313_00145</name>
</gene>
<dbReference type="Gene3D" id="3.40.960.10">
    <property type="entry name" value="VSR Endonuclease"/>
    <property type="match status" value="1"/>
</dbReference>
<name>A0A842J8K8_9ACTN</name>
<evidence type="ECO:0000313" key="2">
    <source>
        <dbReference type="Proteomes" id="UP000587396"/>
    </source>
</evidence>
<organism evidence="1 2">
    <name type="scientific">Gordonibacter massiliensis</name>
    <name type="common">ex Traore et al. 2017</name>
    <dbReference type="NCBI Taxonomy" id="1841863"/>
    <lineage>
        <taxon>Bacteria</taxon>
        <taxon>Bacillati</taxon>
        <taxon>Actinomycetota</taxon>
        <taxon>Coriobacteriia</taxon>
        <taxon>Eggerthellales</taxon>
        <taxon>Eggerthellaceae</taxon>
        <taxon>Gordonibacter</taxon>
    </lineage>
</organism>
<dbReference type="AlphaFoldDB" id="A0A842J8K8"/>
<accession>A0A842J8K8</accession>
<reference evidence="1 2" key="1">
    <citation type="submission" date="2020-08" db="EMBL/GenBank/DDBJ databases">
        <authorList>
            <person name="Liu C."/>
            <person name="Sun Q."/>
        </authorList>
    </citation>
    <scope>NUCLEOTIDE SEQUENCE [LARGE SCALE GENOMIC DNA]</scope>
    <source>
        <strain evidence="1 2">N22</strain>
    </source>
</reference>
<proteinExistence type="predicted"/>
<evidence type="ECO:0000313" key="1">
    <source>
        <dbReference type="EMBL" id="MBC2887784.1"/>
    </source>
</evidence>
<sequence>MESAALPVGSVLDTQNGFCVYTPELCFVQMAAVWGIEKLIQLGFELCGTYDTTNGVVRECAPLTTVDRLDVFLASLGPMHGKKNASYALRYVANNSASPRETALAMLLCLPYRMGGYGIPMPQMNCRVDLGKREQRIAGRNYLVCDLYWPEARLDVEYDGGDHVEVERMAKDSMRRDALVSMGITSLSVTKQQIDHGGSLNGIAHVVAERVGKRLRYKDPEFTRVNMRLHRELLGR</sequence>